<evidence type="ECO:0000313" key="1">
    <source>
        <dbReference type="EMBL" id="MXY95147.1"/>
    </source>
</evidence>
<name>A0A6B0YWY9_9CHLR</name>
<proteinExistence type="predicted"/>
<organism evidence="1">
    <name type="scientific">Caldilineaceae bacterium SB0664_bin_27</name>
    <dbReference type="NCBI Taxonomy" id="2605260"/>
    <lineage>
        <taxon>Bacteria</taxon>
        <taxon>Bacillati</taxon>
        <taxon>Chloroflexota</taxon>
        <taxon>Caldilineae</taxon>
        <taxon>Caldilineales</taxon>
        <taxon>Caldilineaceae</taxon>
    </lineage>
</organism>
<dbReference type="CDD" id="cd15482">
    <property type="entry name" value="Sialidase_non-viral"/>
    <property type="match status" value="1"/>
</dbReference>
<accession>A0A6B0YWY9</accession>
<dbReference type="InterPro" id="IPR036278">
    <property type="entry name" value="Sialidase_sf"/>
</dbReference>
<reference evidence="1" key="1">
    <citation type="submission" date="2019-09" db="EMBL/GenBank/DDBJ databases">
        <title>Characterisation of the sponge microbiome using genome-centric metagenomics.</title>
        <authorList>
            <person name="Engelberts J.P."/>
            <person name="Robbins S.J."/>
            <person name="De Goeij J.M."/>
            <person name="Aranda M."/>
            <person name="Bell S.C."/>
            <person name="Webster N.S."/>
        </authorList>
    </citation>
    <scope>NUCLEOTIDE SEQUENCE</scope>
    <source>
        <strain evidence="1">SB0664_bin_27</strain>
    </source>
</reference>
<protein>
    <submittedName>
        <fullName evidence="1">Exo-alpha-sialidase</fullName>
    </submittedName>
</protein>
<gene>
    <name evidence="1" type="ORF">F4Y42_17030</name>
</gene>
<dbReference type="SUPFAM" id="SSF50939">
    <property type="entry name" value="Sialidases"/>
    <property type="match status" value="1"/>
</dbReference>
<sequence length="396" mass="43683">MTLQNIPAPALAEVEHSLVDYARDRYAGHPRQGGIFNFGGGEIAIIYNRAPCAYRHRSDVQHGPTGYHGRSQFILARSFDSGLSWDRANDVVIFDESAPVEERRAFLQQVETDPSVARQWIDLTAPDTAILFGRTNAGEGQLPALLCFAVRSPDRGLTWESVPTLVQPPLGHDMVHKDGHPLIQMPDGTQLAAMTAGLPTGGVVLYGTDDNGLSWEPLARICDDPTGDGRPTYAGLLLLPSGRLQCYTLNIDGLRDAIQLNYSDDGGYSWSLPKPIVRWGRSPWAMQSRERRSILSGFGKHYRSPWPMQLADGRIVVLFGRRKVPRGIGMIISEDEGETWSDEQILRDDCPTTDLGYPVATEVEPGLIFTAYYFTMDDGNGMGGTRYIAGSTFLLK</sequence>
<dbReference type="EMBL" id="VXRG01000137">
    <property type="protein sequence ID" value="MXY95147.1"/>
    <property type="molecule type" value="Genomic_DNA"/>
</dbReference>
<dbReference type="AlphaFoldDB" id="A0A6B0YWY9"/>
<dbReference type="Gene3D" id="2.120.10.10">
    <property type="match status" value="1"/>
</dbReference>
<comment type="caution">
    <text evidence="1">The sequence shown here is derived from an EMBL/GenBank/DDBJ whole genome shotgun (WGS) entry which is preliminary data.</text>
</comment>